<dbReference type="CDD" id="cd09620">
    <property type="entry name" value="CBM9_like_3"/>
    <property type="match status" value="1"/>
</dbReference>
<dbReference type="Proteomes" id="UP000428260">
    <property type="component" value="Chromosome"/>
</dbReference>
<dbReference type="Pfam" id="PF06452">
    <property type="entry name" value="CBM9_1"/>
    <property type="match status" value="1"/>
</dbReference>
<dbReference type="RefSeq" id="WP_158868878.1">
    <property type="nucleotide sequence ID" value="NZ_CP046401.1"/>
</dbReference>
<gene>
    <name evidence="2" type="ORF">GM418_19285</name>
</gene>
<dbReference type="Gene3D" id="2.60.40.1190">
    <property type="match status" value="1"/>
</dbReference>
<proteinExistence type="predicted"/>
<dbReference type="GO" id="GO:0030246">
    <property type="term" value="F:carbohydrate binding"/>
    <property type="evidence" value="ECO:0007669"/>
    <property type="project" value="InterPro"/>
</dbReference>
<name>A0A6I6JRX3_9BACT</name>
<dbReference type="SUPFAM" id="SSF49344">
    <property type="entry name" value="CBD9-like"/>
    <property type="match status" value="1"/>
</dbReference>
<feature type="domain" description="Carbohydrate-binding" evidence="1">
    <location>
        <begin position="60"/>
        <end position="215"/>
    </location>
</feature>
<protein>
    <recommendedName>
        <fullName evidence="1">Carbohydrate-binding domain-containing protein</fullName>
    </recommendedName>
</protein>
<reference evidence="2 3" key="1">
    <citation type="submission" date="2019-11" db="EMBL/GenBank/DDBJ databases">
        <authorList>
            <person name="Zheng R.K."/>
            <person name="Sun C.M."/>
        </authorList>
    </citation>
    <scope>NUCLEOTIDE SEQUENCE [LARGE SCALE GENOMIC DNA]</scope>
    <source>
        <strain evidence="2 3">WC007</strain>
    </source>
</reference>
<dbReference type="EMBL" id="CP046401">
    <property type="protein sequence ID" value="QGY45736.1"/>
    <property type="molecule type" value="Genomic_DNA"/>
</dbReference>
<sequence>MELEQNIKIGLLKKGSLFFWLTFFLLKISFAQEIDFGKYASLLTPVSTYTIYKTDSKITIDGIAKETDWSKTERLSDFGDIRGNEWPEPFLQTDVKLLWDNENIYVFAKLEEPNLQGEMTKRDELLFNENVFEIFIDPDCDTHNYFEYEVNVLNTLFDLFLTRSYRDGGMALFTWDSPGFQSAVKTKGTINNSTDKDKSWTVEMKIPFADLRSADAVKIPQDKEIWKVNLMRVEWEGRNAADQKEYPDRVKTNYWTWSPQGLISMHYPERWGLVQFSEMKAAEGNVDFEVPVSEKLKKYLWWFFYKQKDYKKKVGKYAASLEEISVPEQIATEVSDGSKTSIQMWATPTQFTVELKHGDEILSLNETAKLKQRKNQK</sequence>
<accession>A0A6I6JRX3</accession>
<dbReference type="PANTHER" id="PTHR35532:SF5">
    <property type="entry name" value="CARBOHYDRATE-BINDING DOMAIN-CONTAINING PROTEIN"/>
    <property type="match status" value="1"/>
</dbReference>
<organism evidence="2 3">
    <name type="scientific">Maribellus comscasis</name>
    <dbReference type="NCBI Taxonomy" id="2681766"/>
    <lineage>
        <taxon>Bacteria</taxon>
        <taxon>Pseudomonadati</taxon>
        <taxon>Bacteroidota</taxon>
        <taxon>Bacteroidia</taxon>
        <taxon>Marinilabiliales</taxon>
        <taxon>Prolixibacteraceae</taxon>
        <taxon>Maribellus</taxon>
    </lineage>
</organism>
<dbReference type="PANTHER" id="PTHR35532">
    <property type="entry name" value="SIMILAR TO POLYHYDROXYALKANOATE DEPOLYMERASE"/>
    <property type="match status" value="1"/>
</dbReference>
<evidence type="ECO:0000259" key="1">
    <source>
        <dbReference type="Pfam" id="PF06452"/>
    </source>
</evidence>
<keyword evidence="3" id="KW-1185">Reference proteome</keyword>
<dbReference type="GO" id="GO:0016052">
    <property type="term" value="P:carbohydrate catabolic process"/>
    <property type="evidence" value="ECO:0007669"/>
    <property type="project" value="InterPro"/>
</dbReference>
<dbReference type="AlphaFoldDB" id="A0A6I6JRX3"/>
<evidence type="ECO:0000313" key="3">
    <source>
        <dbReference type="Proteomes" id="UP000428260"/>
    </source>
</evidence>
<evidence type="ECO:0000313" key="2">
    <source>
        <dbReference type="EMBL" id="QGY45736.1"/>
    </source>
</evidence>
<dbReference type="GO" id="GO:0004553">
    <property type="term" value="F:hydrolase activity, hydrolyzing O-glycosyl compounds"/>
    <property type="evidence" value="ECO:0007669"/>
    <property type="project" value="InterPro"/>
</dbReference>
<dbReference type="KEGG" id="mcos:GM418_19285"/>
<dbReference type="InterPro" id="IPR010502">
    <property type="entry name" value="Carb-bd_dom_fam9"/>
</dbReference>